<proteinExistence type="predicted"/>
<dbReference type="PANTHER" id="PTHR22796">
    <property type="entry name" value="URG4-RELATED"/>
    <property type="match status" value="1"/>
</dbReference>
<reference evidence="2 3" key="1">
    <citation type="submission" date="2024-05" db="EMBL/GenBank/DDBJ databases">
        <title>Genome sequencing and assembly of Indian major carp, Cirrhinus mrigala (Hamilton, 1822).</title>
        <authorList>
            <person name="Mohindra V."/>
            <person name="Chowdhury L.M."/>
            <person name="Lal K."/>
            <person name="Jena J.K."/>
        </authorList>
    </citation>
    <scope>NUCLEOTIDE SEQUENCE [LARGE SCALE GENOMIC DNA]</scope>
    <source>
        <strain evidence="2">CM1030</strain>
        <tissue evidence="2">Blood</tissue>
    </source>
</reference>
<dbReference type="PANTHER" id="PTHR22796:SF6">
    <property type="entry name" value="INTERFERON-INDUCED VERY LARGE GTPASE 1-RELATED"/>
    <property type="match status" value="1"/>
</dbReference>
<name>A0ABD0MB98_CIRMR</name>
<dbReference type="Pfam" id="PF25496">
    <property type="entry name" value="URGCP"/>
    <property type="match status" value="1"/>
</dbReference>
<evidence type="ECO:0000259" key="1">
    <source>
        <dbReference type="Pfam" id="PF25496"/>
    </source>
</evidence>
<dbReference type="InterPro" id="IPR057365">
    <property type="entry name" value="URGCP"/>
</dbReference>
<organism evidence="2 3">
    <name type="scientific">Cirrhinus mrigala</name>
    <name type="common">Mrigala</name>
    <dbReference type="NCBI Taxonomy" id="683832"/>
    <lineage>
        <taxon>Eukaryota</taxon>
        <taxon>Metazoa</taxon>
        <taxon>Chordata</taxon>
        <taxon>Craniata</taxon>
        <taxon>Vertebrata</taxon>
        <taxon>Euteleostomi</taxon>
        <taxon>Actinopterygii</taxon>
        <taxon>Neopterygii</taxon>
        <taxon>Teleostei</taxon>
        <taxon>Ostariophysi</taxon>
        <taxon>Cypriniformes</taxon>
        <taxon>Cyprinidae</taxon>
        <taxon>Labeoninae</taxon>
        <taxon>Labeonini</taxon>
        <taxon>Cirrhinus</taxon>
    </lineage>
</organism>
<protein>
    <recommendedName>
        <fullName evidence="1">Up-regulator of cell proliferation-like domain-containing protein</fullName>
    </recommendedName>
</protein>
<dbReference type="Proteomes" id="UP001529510">
    <property type="component" value="Unassembled WGS sequence"/>
</dbReference>
<feature type="domain" description="Up-regulator of cell proliferation-like" evidence="1">
    <location>
        <begin position="3"/>
        <end position="67"/>
    </location>
</feature>
<dbReference type="AlphaFoldDB" id="A0ABD0MB98"/>
<gene>
    <name evidence="2" type="ORF">M9458_057360</name>
</gene>
<keyword evidence="3" id="KW-1185">Reference proteome</keyword>
<sequence>MGNGKYKTGLKGRGDADVSEDLRQAITDCLPSASTFRLEDVSKHFDISADEEDDDDCKTGKEAAQQMIRLLKEKDLTEIKKSLLPCQGKLWHQWCKMNKELNRPQGDDPEIEIS</sequence>
<accession>A0ABD0MB98</accession>
<dbReference type="EMBL" id="JAMKFB020000764">
    <property type="protein sequence ID" value="KAL0147335.1"/>
    <property type="molecule type" value="Genomic_DNA"/>
</dbReference>
<comment type="caution">
    <text evidence="2">The sequence shown here is derived from an EMBL/GenBank/DDBJ whole genome shotgun (WGS) entry which is preliminary data.</text>
</comment>
<evidence type="ECO:0000313" key="3">
    <source>
        <dbReference type="Proteomes" id="UP001529510"/>
    </source>
</evidence>
<evidence type="ECO:0000313" key="2">
    <source>
        <dbReference type="EMBL" id="KAL0147335.1"/>
    </source>
</evidence>